<comment type="caution">
    <text evidence="1">The sequence shown here is derived from an EMBL/GenBank/DDBJ whole genome shotgun (WGS) entry which is preliminary data.</text>
</comment>
<feature type="non-terminal residue" evidence="1">
    <location>
        <position position="1"/>
    </location>
</feature>
<name>A0A0F9C0Y5_9ZZZZ</name>
<proteinExistence type="predicted"/>
<organism evidence="1">
    <name type="scientific">marine sediment metagenome</name>
    <dbReference type="NCBI Taxonomy" id="412755"/>
    <lineage>
        <taxon>unclassified sequences</taxon>
        <taxon>metagenomes</taxon>
        <taxon>ecological metagenomes</taxon>
    </lineage>
</organism>
<evidence type="ECO:0000313" key="1">
    <source>
        <dbReference type="EMBL" id="KKK90336.1"/>
    </source>
</evidence>
<protein>
    <submittedName>
        <fullName evidence="1">Uncharacterized protein</fullName>
    </submittedName>
</protein>
<sequence length="172" mass="19367">GFSGVLGSGCETAEKPIKQGVFACFGGLSESAQTRFQDCRLSPLGHPSKLFASNDLENTHFLWLWAVHPIECRSVVFEEQFLPLVEDVRIQAQLVTRIGDRRLFDQMPLQDGNLLLCSGVPSSLYANSKPRIFQFRLRQCTTRRRLNSYGSLHCSLTKGLSESAVYRRNQLT</sequence>
<dbReference type="EMBL" id="LAZR01049146">
    <property type="protein sequence ID" value="KKK90336.1"/>
    <property type="molecule type" value="Genomic_DNA"/>
</dbReference>
<reference evidence="1" key="1">
    <citation type="journal article" date="2015" name="Nature">
        <title>Complex archaea that bridge the gap between prokaryotes and eukaryotes.</title>
        <authorList>
            <person name="Spang A."/>
            <person name="Saw J.H."/>
            <person name="Jorgensen S.L."/>
            <person name="Zaremba-Niedzwiedzka K."/>
            <person name="Martijn J."/>
            <person name="Lind A.E."/>
            <person name="van Eijk R."/>
            <person name="Schleper C."/>
            <person name="Guy L."/>
            <person name="Ettema T.J."/>
        </authorList>
    </citation>
    <scope>NUCLEOTIDE SEQUENCE</scope>
</reference>
<dbReference type="AlphaFoldDB" id="A0A0F9C0Y5"/>
<accession>A0A0F9C0Y5</accession>
<gene>
    <name evidence="1" type="ORF">LCGC14_2724030</name>
</gene>